<gene>
    <name evidence="1" type="ORF">BS47DRAFT_1363260</name>
</gene>
<sequence length="140" mass="15312">MVMRMRVEGVAEEAKQEGKVMYERMRVEVKSHVLVCSGTQPDAGGTETHSTDEEYLAAPQIHSLSCIIISSITRLGVTPGTLRDTGFPLRHCGPSSNPGGGLGIFQCSRQVCIFFVGLGRGLGGINRTWDQSWVELWCEI</sequence>
<dbReference type="EMBL" id="MU128989">
    <property type="protein sequence ID" value="KAF9512242.1"/>
    <property type="molecule type" value="Genomic_DNA"/>
</dbReference>
<name>A0A9P6DSK3_9AGAM</name>
<accession>A0A9P6DSK3</accession>
<reference evidence="1" key="1">
    <citation type="journal article" date="2020" name="Nat. Commun.">
        <title>Large-scale genome sequencing of mycorrhizal fungi provides insights into the early evolution of symbiotic traits.</title>
        <authorList>
            <person name="Miyauchi S."/>
            <person name="Kiss E."/>
            <person name="Kuo A."/>
            <person name="Drula E."/>
            <person name="Kohler A."/>
            <person name="Sanchez-Garcia M."/>
            <person name="Morin E."/>
            <person name="Andreopoulos B."/>
            <person name="Barry K.W."/>
            <person name="Bonito G."/>
            <person name="Buee M."/>
            <person name="Carver A."/>
            <person name="Chen C."/>
            <person name="Cichocki N."/>
            <person name="Clum A."/>
            <person name="Culley D."/>
            <person name="Crous P.W."/>
            <person name="Fauchery L."/>
            <person name="Girlanda M."/>
            <person name="Hayes R.D."/>
            <person name="Keri Z."/>
            <person name="LaButti K."/>
            <person name="Lipzen A."/>
            <person name="Lombard V."/>
            <person name="Magnuson J."/>
            <person name="Maillard F."/>
            <person name="Murat C."/>
            <person name="Nolan M."/>
            <person name="Ohm R.A."/>
            <person name="Pangilinan J."/>
            <person name="Pereira M.F."/>
            <person name="Perotto S."/>
            <person name="Peter M."/>
            <person name="Pfister S."/>
            <person name="Riley R."/>
            <person name="Sitrit Y."/>
            <person name="Stielow J.B."/>
            <person name="Szollosi G."/>
            <person name="Zifcakova L."/>
            <person name="Stursova M."/>
            <person name="Spatafora J.W."/>
            <person name="Tedersoo L."/>
            <person name="Vaario L.M."/>
            <person name="Yamada A."/>
            <person name="Yan M."/>
            <person name="Wang P."/>
            <person name="Xu J."/>
            <person name="Bruns T."/>
            <person name="Baldrian P."/>
            <person name="Vilgalys R."/>
            <person name="Dunand C."/>
            <person name="Henrissat B."/>
            <person name="Grigoriev I.V."/>
            <person name="Hibbett D."/>
            <person name="Nagy L.G."/>
            <person name="Martin F.M."/>
        </authorList>
    </citation>
    <scope>NUCLEOTIDE SEQUENCE</scope>
    <source>
        <strain evidence="1">UP504</strain>
    </source>
</reference>
<proteinExistence type="predicted"/>
<dbReference type="Proteomes" id="UP000886523">
    <property type="component" value="Unassembled WGS sequence"/>
</dbReference>
<evidence type="ECO:0000313" key="2">
    <source>
        <dbReference type="Proteomes" id="UP000886523"/>
    </source>
</evidence>
<protein>
    <submittedName>
        <fullName evidence="1">Uncharacterized protein</fullName>
    </submittedName>
</protein>
<evidence type="ECO:0000313" key="1">
    <source>
        <dbReference type="EMBL" id="KAF9512242.1"/>
    </source>
</evidence>
<keyword evidence="2" id="KW-1185">Reference proteome</keyword>
<organism evidence="1 2">
    <name type="scientific">Hydnum rufescens UP504</name>
    <dbReference type="NCBI Taxonomy" id="1448309"/>
    <lineage>
        <taxon>Eukaryota</taxon>
        <taxon>Fungi</taxon>
        <taxon>Dikarya</taxon>
        <taxon>Basidiomycota</taxon>
        <taxon>Agaricomycotina</taxon>
        <taxon>Agaricomycetes</taxon>
        <taxon>Cantharellales</taxon>
        <taxon>Hydnaceae</taxon>
        <taxon>Hydnum</taxon>
    </lineage>
</organism>
<dbReference type="AlphaFoldDB" id="A0A9P6DSK3"/>
<comment type="caution">
    <text evidence="1">The sequence shown here is derived from an EMBL/GenBank/DDBJ whole genome shotgun (WGS) entry which is preliminary data.</text>
</comment>